<sequence length="307" mass="33226">MTSGGKSLTQAPKDLKEAIDWVLRVSGGDGMWNDTDLLAKALSDHLQYSSYKYDAFVGGIFSDIGINAQKPGDGLISRLATGLKTFIGYQYTKEKTNYTISIGQNGILNPGEIKAKGQARTSTAYTSAYHGSWFTDVNSGSEENQNIKKKKAVQCFFTAIEIIFEGLTELFFNCENGWKNQNLSGSNLKEFMTTKGFSDTQLNTSITGNQIIIQAFKDLNEFQKAYNSAGQEPSLDTFRSQLEQNAWSNPSASPLSELYILATYAYVQSTSPATPSFAGYSGTAALAGGAYGFNLGGIGTFMSALLA</sequence>
<reference evidence="1 2" key="1">
    <citation type="submission" date="2021-06" db="EMBL/GenBank/DDBJ databases">
        <title>Genome sequence of Babesia caballi.</title>
        <authorList>
            <person name="Yamagishi J."/>
            <person name="Kidaka T."/>
            <person name="Ochi A."/>
        </authorList>
    </citation>
    <scope>NUCLEOTIDE SEQUENCE [LARGE SCALE GENOMIC DNA]</scope>
    <source>
        <strain evidence="1">USDA-D6B2</strain>
    </source>
</reference>
<dbReference type="RefSeq" id="XP_067713496.1">
    <property type="nucleotide sequence ID" value="XM_067857395.1"/>
</dbReference>
<accession>A0AAV4LPK6</accession>
<organism evidence="1 2">
    <name type="scientific">Babesia caballi</name>
    <dbReference type="NCBI Taxonomy" id="5871"/>
    <lineage>
        <taxon>Eukaryota</taxon>
        <taxon>Sar</taxon>
        <taxon>Alveolata</taxon>
        <taxon>Apicomplexa</taxon>
        <taxon>Aconoidasida</taxon>
        <taxon>Piroplasmida</taxon>
        <taxon>Babesiidae</taxon>
        <taxon>Babesia</taxon>
    </lineage>
</organism>
<gene>
    <name evidence="1" type="ORF">BcabD6B2_08600</name>
</gene>
<name>A0AAV4LPK6_BABCB</name>
<dbReference type="GeneID" id="94192908"/>
<protein>
    <submittedName>
        <fullName evidence="1">Variant erythrocyte surface antigen-1 family protein</fullName>
    </submittedName>
</protein>
<proteinExistence type="predicted"/>
<evidence type="ECO:0000313" key="1">
    <source>
        <dbReference type="EMBL" id="GIX61425.1"/>
    </source>
</evidence>
<keyword evidence="2" id="KW-1185">Reference proteome</keyword>
<evidence type="ECO:0000313" key="2">
    <source>
        <dbReference type="Proteomes" id="UP001497744"/>
    </source>
</evidence>
<comment type="caution">
    <text evidence="1">The sequence shown here is derived from an EMBL/GenBank/DDBJ whole genome shotgun (WGS) entry which is preliminary data.</text>
</comment>
<dbReference type="AlphaFoldDB" id="A0AAV4LPK6"/>
<dbReference type="Proteomes" id="UP001497744">
    <property type="component" value="Unassembled WGS sequence"/>
</dbReference>
<dbReference type="EMBL" id="BPLF01000001">
    <property type="protein sequence ID" value="GIX61425.1"/>
    <property type="molecule type" value="Genomic_DNA"/>
</dbReference>